<dbReference type="GO" id="GO:0003735">
    <property type="term" value="F:structural constituent of ribosome"/>
    <property type="evidence" value="ECO:0007669"/>
    <property type="project" value="InterPro"/>
</dbReference>
<sequence>MSRRKLIVELPNFPSCLALTTIDLNGAPTTNDERTPRCASTRSHPSDRLYILPNPRTSHIIGHGSKPKMSFTTLRPRPSLLTSLQNLTITPATAATRAFSTSTPLATKTISLQKIPTSAVPPYPHGPRLLYKQSNHGLYGTSRIRHGHNVSPKHHQVTPRTWRPNVHRKRLWSESLGAWVRTRLTTRVLRTIRKEGGIDAYVTKTKAARVKELGPGGWKLRWLVMQTATFRERYVAEREKLGVEGEMREDQTDLVTVMVDAATPGPLSAVSRGILEKRAAQMILEEFTLGEEAEFGAEDGEGYEDVHVPGIGEPVTEQRI</sequence>
<evidence type="ECO:0000313" key="8">
    <source>
        <dbReference type="Proteomes" id="UP000830671"/>
    </source>
</evidence>
<reference evidence="7" key="1">
    <citation type="journal article" date="2021" name="Mol. Plant Microbe Interact.">
        <title>Complete Genome Sequence of the Plant-Pathogenic Fungus Colletotrichum lupini.</title>
        <authorList>
            <person name="Baroncelli R."/>
            <person name="Pensec F."/>
            <person name="Da Lio D."/>
            <person name="Boufleur T."/>
            <person name="Vicente I."/>
            <person name="Sarrocco S."/>
            <person name="Picot A."/>
            <person name="Baraldi E."/>
            <person name="Sukno S."/>
            <person name="Thon M."/>
            <person name="Le Floch G."/>
        </authorList>
    </citation>
    <scope>NUCLEOTIDE SEQUENCE</scope>
    <source>
        <strain evidence="7">IMI 504893</strain>
    </source>
</reference>
<dbReference type="Gene3D" id="2.30.170.40">
    <property type="entry name" value="Ribosomal protein L28/L24"/>
    <property type="match status" value="1"/>
</dbReference>
<evidence type="ECO:0000256" key="6">
    <source>
        <dbReference type="SAM" id="MobiDB-lite"/>
    </source>
</evidence>
<comment type="similarity">
    <text evidence="1">Belongs to the bacterial ribosomal protein bL28 family.</text>
</comment>
<name>A0A9Q8SAR7_9PEZI</name>
<dbReference type="PANTHER" id="PTHR13528">
    <property type="entry name" value="39S RIBOSOMAL PROTEIN L28, MITOCHONDRIAL"/>
    <property type="match status" value="1"/>
</dbReference>
<dbReference type="Proteomes" id="UP000830671">
    <property type="component" value="Chromosome 1"/>
</dbReference>
<evidence type="ECO:0000256" key="3">
    <source>
        <dbReference type="ARBA" id="ARBA00023274"/>
    </source>
</evidence>
<dbReference type="SUPFAM" id="SSF143800">
    <property type="entry name" value="L28p-like"/>
    <property type="match status" value="1"/>
</dbReference>
<organism evidence="7 8">
    <name type="scientific">Colletotrichum lupini</name>
    <dbReference type="NCBI Taxonomy" id="145971"/>
    <lineage>
        <taxon>Eukaryota</taxon>
        <taxon>Fungi</taxon>
        <taxon>Dikarya</taxon>
        <taxon>Ascomycota</taxon>
        <taxon>Pezizomycotina</taxon>
        <taxon>Sordariomycetes</taxon>
        <taxon>Hypocreomycetidae</taxon>
        <taxon>Glomerellales</taxon>
        <taxon>Glomerellaceae</taxon>
        <taxon>Colletotrichum</taxon>
        <taxon>Colletotrichum acutatum species complex</taxon>
    </lineage>
</organism>
<evidence type="ECO:0000256" key="5">
    <source>
        <dbReference type="ARBA" id="ARBA00037226"/>
    </source>
</evidence>
<evidence type="ECO:0000313" key="7">
    <source>
        <dbReference type="EMBL" id="UQC73984.1"/>
    </source>
</evidence>
<dbReference type="FunFam" id="2.30.170.40:FF:000003">
    <property type="entry name" value="54S ribosomal protein L24"/>
    <property type="match status" value="1"/>
</dbReference>
<evidence type="ECO:0000256" key="1">
    <source>
        <dbReference type="ARBA" id="ARBA00008760"/>
    </source>
</evidence>
<accession>A0A9Q8SAR7</accession>
<dbReference type="InterPro" id="IPR034704">
    <property type="entry name" value="Ribosomal_bL28/bL31-like_sf"/>
</dbReference>
<keyword evidence="2" id="KW-0689">Ribosomal protein</keyword>
<dbReference type="InterPro" id="IPR026569">
    <property type="entry name" value="Ribosomal_bL28"/>
</dbReference>
<dbReference type="RefSeq" id="XP_049135635.1">
    <property type="nucleotide sequence ID" value="XM_049279678.1"/>
</dbReference>
<proteinExistence type="inferred from homology"/>
<evidence type="ECO:0000256" key="4">
    <source>
        <dbReference type="ARBA" id="ARBA00035269"/>
    </source>
</evidence>
<evidence type="ECO:0000256" key="2">
    <source>
        <dbReference type="ARBA" id="ARBA00022980"/>
    </source>
</evidence>
<dbReference type="EMBL" id="CP019471">
    <property type="protein sequence ID" value="UQC73984.1"/>
    <property type="molecule type" value="Genomic_DNA"/>
</dbReference>
<dbReference type="PANTHER" id="PTHR13528:SF2">
    <property type="entry name" value="LARGE RIBOSOMAL SUBUNIT PROTEIN BL28M"/>
    <property type="match status" value="1"/>
</dbReference>
<dbReference type="KEGG" id="clup:CLUP02_00631"/>
<dbReference type="GeneID" id="73334688"/>
<dbReference type="AlphaFoldDB" id="A0A9Q8SAR7"/>
<keyword evidence="8" id="KW-1185">Reference proteome</keyword>
<dbReference type="GO" id="GO:0005762">
    <property type="term" value="C:mitochondrial large ribosomal subunit"/>
    <property type="evidence" value="ECO:0007669"/>
    <property type="project" value="TreeGrafter"/>
</dbReference>
<dbReference type="InterPro" id="IPR037147">
    <property type="entry name" value="Ribosomal_bL28_sf"/>
</dbReference>
<protein>
    <recommendedName>
        <fullName evidence="4">Large ribosomal subunit protein bL28m</fullName>
    </recommendedName>
</protein>
<gene>
    <name evidence="7" type="ORF">CLUP02_00631</name>
</gene>
<comment type="function">
    <text evidence="5">Component of the mitochondrial ribosome (mitoribosome), a dedicated translation machinery responsible for the synthesis of mitochondrial genome-encoded proteins, including at least some of the essential transmembrane subunits of the mitochondrial respiratory chain. The mitoribosomes are attached to the mitochondrial inner membrane and translation products are cotranslationally integrated into the membrane.</text>
</comment>
<feature type="region of interest" description="Disordered" evidence="6">
    <location>
        <begin position="26"/>
        <end position="45"/>
    </location>
</feature>
<keyword evidence="3" id="KW-0687">Ribonucleoprotein</keyword>
<dbReference type="Pfam" id="PF00830">
    <property type="entry name" value="Ribosomal_L28"/>
    <property type="match status" value="1"/>
</dbReference>
<feature type="region of interest" description="Disordered" evidence="6">
    <location>
        <begin position="301"/>
        <end position="320"/>
    </location>
</feature>